<dbReference type="Proteomes" id="UP000222163">
    <property type="component" value="Unassembled WGS sequence"/>
</dbReference>
<proteinExistence type="predicted"/>
<protein>
    <submittedName>
        <fullName evidence="2">SPOR domain-containing protein</fullName>
    </submittedName>
</protein>
<dbReference type="InterPro" id="IPR041268">
    <property type="entry name" value="HU-CCDC81_bac_2"/>
</dbReference>
<dbReference type="AlphaFoldDB" id="A0A2G1BVB5"/>
<dbReference type="EMBL" id="JAUYVU010000001">
    <property type="protein sequence ID" value="MDP2540044.1"/>
    <property type="molecule type" value="Genomic_DNA"/>
</dbReference>
<dbReference type="Gene3D" id="3.30.70.1070">
    <property type="entry name" value="Sporulation related repeat"/>
    <property type="match status" value="1"/>
</dbReference>
<gene>
    <name evidence="3" type="ORF">CSC81_06235</name>
    <name evidence="2" type="ORF">Q8W23_01010</name>
</gene>
<keyword evidence="5" id="KW-1185">Reference proteome</keyword>
<evidence type="ECO:0000259" key="1">
    <source>
        <dbReference type="PROSITE" id="PS51724"/>
    </source>
</evidence>
<dbReference type="Proteomes" id="UP001242342">
    <property type="component" value="Unassembled WGS sequence"/>
</dbReference>
<dbReference type="EMBL" id="PDUU01000004">
    <property type="protein sequence ID" value="PHN98001.1"/>
    <property type="molecule type" value="Genomic_DNA"/>
</dbReference>
<dbReference type="RefSeq" id="WP_099214906.1">
    <property type="nucleotide sequence ID" value="NZ_JAUYVU010000001.1"/>
</dbReference>
<dbReference type="Pfam" id="PF18174">
    <property type="entry name" value="HU-CCDC81_bac_1"/>
    <property type="match status" value="1"/>
</dbReference>
<dbReference type="PROSITE" id="PS51724">
    <property type="entry name" value="SPOR"/>
    <property type="match status" value="1"/>
</dbReference>
<evidence type="ECO:0000313" key="3">
    <source>
        <dbReference type="EMBL" id="PHN98001.1"/>
    </source>
</evidence>
<dbReference type="InterPro" id="IPR036680">
    <property type="entry name" value="SPOR-like_sf"/>
</dbReference>
<evidence type="ECO:0000313" key="2">
    <source>
        <dbReference type="EMBL" id="MDP2540044.1"/>
    </source>
</evidence>
<organism evidence="3 4">
    <name type="scientific">Tenacibaculum discolor</name>
    <dbReference type="NCBI Taxonomy" id="361581"/>
    <lineage>
        <taxon>Bacteria</taxon>
        <taxon>Pseudomonadati</taxon>
        <taxon>Bacteroidota</taxon>
        <taxon>Flavobacteriia</taxon>
        <taxon>Flavobacteriales</taxon>
        <taxon>Flavobacteriaceae</taxon>
        <taxon>Tenacibaculum</taxon>
    </lineage>
</organism>
<reference evidence="3" key="2">
    <citation type="submission" date="2017-10" db="EMBL/GenBank/DDBJ databases">
        <authorList>
            <person name="Enke T.N."/>
            <person name="Cordero O.X."/>
        </authorList>
    </citation>
    <scope>NUCLEOTIDE SEQUENCE</scope>
    <source>
        <strain evidence="3">4G03</strain>
    </source>
</reference>
<dbReference type="Pfam" id="PF18175">
    <property type="entry name" value="HU-CCDC81_bac_2"/>
    <property type="match status" value="1"/>
</dbReference>
<reference evidence="3 4" key="1">
    <citation type="journal article" date="2016" name="Nat. Commun.">
        <title>Microbial interactions lead to rapid micro-scale successions on model marine particles.</title>
        <authorList>
            <person name="Datta M.S."/>
            <person name="Sliwerska E."/>
            <person name="Gore J."/>
            <person name="Polz M.F."/>
            <person name="Cordero O.X."/>
        </authorList>
    </citation>
    <scope>NUCLEOTIDE SEQUENCE [LARGE SCALE GENOMIC DNA]</scope>
    <source>
        <strain evidence="3 4">4G03</strain>
    </source>
</reference>
<feature type="domain" description="SPOR" evidence="1">
    <location>
        <begin position="222"/>
        <end position="299"/>
    </location>
</feature>
<evidence type="ECO:0000313" key="5">
    <source>
        <dbReference type="Proteomes" id="UP001242342"/>
    </source>
</evidence>
<comment type="caution">
    <text evidence="3">The sequence shown here is derived from an EMBL/GenBank/DDBJ whole genome shotgun (WGS) entry which is preliminary data.</text>
</comment>
<name>A0A2G1BVB5_9FLAO</name>
<dbReference type="InterPro" id="IPR007730">
    <property type="entry name" value="SPOR-like_dom"/>
</dbReference>
<dbReference type="SUPFAM" id="SSF110997">
    <property type="entry name" value="Sporulation related repeat"/>
    <property type="match status" value="1"/>
</dbReference>
<accession>A0A2G1BVB5</accession>
<dbReference type="InterPro" id="IPR040495">
    <property type="entry name" value="HU-CCDC81_bac_1"/>
</dbReference>
<sequence length="299" mass="32937">MRLAAYINDLLYRYDCVIVPNFGGFVTNKIGARVNTTSHTFYPPKKQLTFNAYLQHNDGLLANYIASSKNISFEEAVTFIAEEVAQWNEKLETTSVTVASVGSLSLNEAKQVVFEPNPSSNFLAESFGLAEVSTPSVERVKEVTIKSLPTTTTEENKRTIPLYVRRAAAAAVFVGIAYVGWNGVQNQQQEVLANQEEAVEKKIQSATFVIENPLPTINLNVSKEARNFHIIAGAFQEEHNAENKLAELQDKGYDASIVGKNGLGLIQVAFASYATKVEARKALEIIKESVSEDAWLLAK</sequence>
<dbReference type="Pfam" id="PF05036">
    <property type="entry name" value="SPOR"/>
    <property type="match status" value="1"/>
</dbReference>
<reference evidence="2 5" key="3">
    <citation type="submission" date="2023-07" db="EMBL/GenBank/DDBJ databases">
        <title>Genome content predicts the carbon catabolic preferences of heterotrophic bacteria.</title>
        <authorList>
            <person name="Gralka M."/>
        </authorList>
    </citation>
    <scope>NUCLEOTIDE SEQUENCE [LARGE SCALE GENOMIC DNA]</scope>
    <source>
        <strain evidence="2 5">4G03</strain>
    </source>
</reference>
<dbReference type="GO" id="GO:0042834">
    <property type="term" value="F:peptidoglycan binding"/>
    <property type="evidence" value="ECO:0007669"/>
    <property type="project" value="InterPro"/>
</dbReference>
<evidence type="ECO:0000313" key="4">
    <source>
        <dbReference type="Proteomes" id="UP000222163"/>
    </source>
</evidence>